<keyword evidence="2" id="KW-0812">Transmembrane</keyword>
<comment type="similarity">
    <text evidence="1">Belongs to the bacterial sugar transferase family.</text>
</comment>
<keyword evidence="2" id="KW-1133">Transmembrane helix</keyword>
<evidence type="ECO:0000313" key="4">
    <source>
        <dbReference type="EMBL" id="GGK71083.1"/>
    </source>
</evidence>
<keyword evidence="2" id="KW-0472">Membrane</keyword>
<dbReference type="PANTHER" id="PTHR30576">
    <property type="entry name" value="COLANIC BIOSYNTHESIS UDP-GLUCOSE LIPID CARRIER TRANSFERASE"/>
    <property type="match status" value="1"/>
</dbReference>
<accession>A0ABQ2F883</accession>
<reference evidence="5" key="1">
    <citation type="journal article" date="2019" name="Int. J. Syst. Evol. Microbiol.">
        <title>The Global Catalogue of Microorganisms (GCM) 10K type strain sequencing project: providing services to taxonomists for standard genome sequencing and annotation.</title>
        <authorList>
            <consortium name="The Broad Institute Genomics Platform"/>
            <consortium name="The Broad Institute Genome Sequencing Center for Infectious Disease"/>
            <person name="Wu L."/>
            <person name="Ma J."/>
        </authorList>
    </citation>
    <scope>NUCLEOTIDE SEQUENCE [LARGE SCALE GENOMIC DNA]</scope>
    <source>
        <strain evidence="5">CGMCC 1.5362</strain>
    </source>
</reference>
<sequence>MTVVRRTDALSLRLPLVSRFDLSPTAVAAPPADVHPHAGSPLKRCGDLTGGLVLLVFFLLMLPVAAVLIRLDSPGTVIYRQTRVGLHGVPFTIYKFRTMCRDAEADGRARWAQEGDPRVTRCGRFLRATRLDEVPQAINVLRGEMSLVGPRPERPELTDVLVEQHANYLHRLTIKPGLTGLAQVKHRYTSSMEDWRRKLSYDLAYARWASHRLDLCILLRTIRVVLTMRGT</sequence>
<gene>
    <name evidence="4" type="ORF">GCM10011509_19390</name>
</gene>
<evidence type="ECO:0000256" key="2">
    <source>
        <dbReference type="SAM" id="Phobius"/>
    </source>
</evidence>
<feature type="transmembrane region" description="Helical" evidence="2">
    <location>
        <begin position="52"/>
        <end position="71"/>
    </location>
</feature>
<dbReference type="PANTHER" id="PTHR30576:SF0">
    <property type="entry name" value="UNDECAPRENYL-PHOSPHATE N-ACETYLGALACTOSAMINYL 1-PHOSPHATE TRANSFERASE-RELATED"/>
    <property type="match status" value="1"/>
</dbReference>
<proteinExistence type="inferred from homology"/>
<protein>
    <recommendedName>
        <fullName evidence="3">Bacterial sugar transferase domain-containing protein</fullName>
    </recommendedName>
</protein>
<dbReference type="Pfam" id="PF02397">
    <property type="entry name" value="Bac_transf"/>
    <property type="match status" value="1"/>
</dbReference>
<feature type="domain" description="Bacterial sugar transferase" evidence="3">
    <location>
        <begin position="43"/>
        <end position="226"/>
    </location>
</feature>
<dbReference type="Proteomes" id="UP000662111">
    <property type="component" value="Unassembled WGS sequence"/>
</dbReference>
<organism evidence="4 5">
    <name type="scientific">Ornithinimicrobium pekingense</name>
    <dbReference type="NCBI Taxonomy" id="384677"/>
    <lineage>
        <taxon>Bacteria</taxon>
        <taxon>Bacillati</taxon>
        <taxon>Actinomycetota</taxon>
        <taxon>Actinomycetes</taxon>
        <taxon>Micrococcales</taxon>
        <taxon>Ornithinimicrobiaceae</taxon>
        <taxon>Ornithinimicrobium</taxon>
    </lineage>
</organism>
<evidence type="ECO:0000313" key="5">
    <source>
        <dbReference type="Proteomes" id="UP000662111"/>
    </source>
</evidence>
<dbReference type="InterPro" id="IPR003362">
    <property type="entry name" value="Bact_transf"/>
</dbReference>
<evidence type="ECO:0000256" key="1">
    <source>
        <dbReference type="ARBA" id="ARBA00006464"/>
    </source>
</evidence>
<keyword evidence="5" id="KW-1185">Reference proteome</keyword>
<name>A0ABQ2F883_9MICO</name>
<comment type="caution">
    <text evidence="4">The sequence shown here is derived from an EMBL/GenBank/DDBJ whole genome shotgun (WGS) entry which is preliminary data.</text>
</comment>
<evidence type="ECO:0000259" key="3">
    <source>
        <dbReference type="Pfam" id="PF02397"/>
    </source>
</evidence>
<dbReference type="EMBL" id="BMLB01000004">
    <property type="protein sequence ID" value="GGK71083.1"/>
    <property type="molecule type" value="Genomic_DNA"/>
</dbReference>